<evidence type="ECO:0000313" key="1">
    <source>
        <dbReference type="EMBL" id="MCC2032453.1"/>
    </source>
</evidence>
<sequence>MTVPANTAKRTKRWKLKIGADEYQGHTSAIAINPNPVTWQGGDDNTLTDDGDVQVQLTVAQDTANAASLYRLCHDNPGQAAVLEVFPHYDDEFSVTVNTVLVRPPLNLARAAQIPEVQITLTGSYLTAPEIP</sequence>
<gene>
    <name evidence="1" type="ORF">KEC57_09725</name>
</gene>
<organism evidence="1 2">
    <name type="scientific">Microbacterium allomyrinae</name>
    <dbReference type="NCBI Taxonomy" id="2830666"/>
    <lineage>
        <taxon>Bacteria</taxon>
        <taxon>Bacillati</taxon>
        <taxon>Actinomycetota</taxon>
        <taxon>Actinomycetes</taxon>
        <taxon>Micrococcales</taxon>
        <taxon>Microbacteriaceae</taxon>
        <taxon>Microbacterium</taxon>
    </lineage>
</organism>
<dbReference type="AlphaFoldDB" id="A0A9X1LVK3"/>
<comment type="caution">
    <text evidence="1">The sequence shown here is derived from an EMBL/GenBank/DDBJ whole genome shotgun (WGS) entry which is preliminary data.</text>
</comment>
<dbReference type="EMBL" id="JAGTTN010000002">
    <property type="protein sequence ID" value="MCC2032453.1"/>
    <property type="molecule type" value="Genomic_DNA"/>
</dbReference>
<dbReference type="RefSeq" id="WP_229384389.1">
    <property type="nucleotide sequence ID" value="NZ_JAGTTN010000002.1"/>
</dbReference>
<accession>A0A9X1LVK3</accession>
<proteinExistence type="predicted"/>
<dbReference type="Proteomes" id="UP001139354">
    <property type="component" value="Unassembled WGS sequence"/>
</dbReference>
<protein>
    <submittedName>
        <fullName evidence="1">Uncharacterized protein</fullName>
    </submittedName>
</protein>
<keyword evidence="2" id="KW-1185">Reference proteome</keyword>
<evidence type="ECO:0000313" key="2">
    <source>
        <dbReference type="Proteomes" id="UP001139354"/>
    </source>
</evidence>
<name>A0A9X1LVK3_9MICO</name>
<reference evidence="1" key="1">
    <citation type="submission" date="2021-04" db="EMBL/GenBank/DDBJ databases">
        <title>Microbacterium tenobrionis sp. nov. and Microbacterium allomyrinae sp. nov., isolated from larvae of Tenobrio molitor and Allomyrina dichotoma, respectively.</title>
        <authorList>
            <person name="Lee S.D."/>
        </authorList>
    </citation>
    <scope>NUCLEOTIDE SEQUENCE</scope>
    <source>
        <strain evidence="1">BWT-G7</strain>
    </source>
</reference>